<evidence type="ECO:0000256" key="1">
    <source>
        <dbReference type="ARBA" id="ARBA00009995"/>
    </source>
</evidence>
<dbReference type="OrthoDB" id="5835829at2759"/>
<keyword evidence="5" id="KW-0732">Signal</keyword>
<keyword evidence="3" id="KW-0328">Glycosyltransferase</keyword>
<evidence type="ECO:0000256" key="2">
    <source>
        <dbReference type="ARBA" id="ARBA00012544"/>
    </source>
</evidence>
<keyword evidence="4" id="KW-0808">Transferase</keyword>
<reference evidence="6 7" key="1">
    <citation type="journal article" date="2015" name="Genome Biol.">
        <title>Comparative genomics of Steinernema reveals deeply conserved gene regulatory networks.</title>
        <authorList>
            <person name="Dillman A.R."/>
            <person name="Macchietto M."/>
            <person name="Porter C.F."/>
            <person name="Rogers A."/>
            <person name="Williams B."/>
            <person name="Antoshechkin I."/>
            <person name="Lee M.M."/>
            <person name="Goodwin Z."/>
            <person name="Lu X."/>
            <person name="Lewis E.E."/>
            <person name="Goodrich-Blair H."/>
            <person name="Stock S.P."/>
            <person name="Adams B.J."/>
            <person name="Sternberg P.W."/>
            <person name="Mortazavi A."/>
        </authorList>
    </citation>
    <scope>NUCLEOTIDE SEQUENCE [LARGE SCALE GENOMIC DNA]</scope>
    <source>
        <strain evidence="6 7">ALL</strain>
    </source>
</reference>
<evidence type="ECO:0000256" key="3">
    <source>
        <dbReference type="ARBA" id="ARBA00022676"/>
    </source>
</evidence>
<name>A0A4U5M2M3_STECR</name>
<evidence type="ECO:0000313" key="7">
    <source>
        <dbReference type="Proteomes" id="UP000298663"/>
    </source>
</evidence>
<comment type="caution">
    <text evidence="6">The sequence shown here is derived from an EMBL/GenBank/DDBJ whole genome shotgun (WGS) entry which is preliminary data.</text>
</comment>
<keyword evidence="7" id="KW-1185">Reference proteome</keyword>
<feature type="signal peptide" evidence="5">
    <location>
        <begin position="1"/>
        <end position="16"/>
    </location>
</feature>
<dbReference type="SUPFAM" id="SSF53756">
    <property type="entry name" value="UDP-Glycosyltransferase/glycogen phosphorylase"/>
    <property type="match status" value="1"/>
</dbReference>
<organism evidence="6 7">
    <name type="scientific">Steinernema carpocapsae</name>
    <name type="common">Entomopathogenic nematode</name>
    <dbReference type="NCBI Taxonomy" id="34508"/>
    <lineage>
        <taxon>Eukaryota</taxon>
        <taxon>Metazoa</taxon>
        <taxon>Ecdysozoa</taxon>
        <taxon>Nematoda</taxon>
        <taxon>Chromadorea</taxon>
        <taxon>Rhabditida</taxon>
        <taxon>Tylenchina</taxon>
        <taxon>Panagrolaimomorpha</taxon>
        <taxon>Strongyloidoidea</taxon>
        <taxon>Steinernematidae</taxon>
        <taxon>Steinernema</taxon>
    </lineage>
</organism>
<evidence type="ECO:0000256" key="4">
    <source>
        <dbReference type="ARBA" id="ARBA00022679"/>
    </source>
</evidence>
<dbReference type="GO" id="GO:0015020">
    <property type="term" value="F:glucuronosyltransferase activity"/>
    <property type="evidence" value="ECO:0007669"/>
    <property type="project" value="UniProtKB-EC"/>
</dbReference>
<reference evidence="6 7" key="2">
    <citation type="journal article" date="2019" name="G3 (Bethesda)">
        <title>Hybrid Assembly of the Genome of the Entomopathogenic Nematode Steinernema carpocapsae Identifies the X-Chromosome.</title>
        <authorList>
            <person name="Serra L."/>
            <person name="Macchietto M."/>
            <person name="Macias-Munoz A."/>
            <person name="McGill C.J."/>
            <person name="Rodriguez I.M."/>
            <person name="Rodriguez B."/>
            <person name="Murad R."/>
            <person name="Mortazavi A."/>
        </authorList>
    </citation>
    <scope>NUCLEOTIDE SEQUENCE [LARGE SCALE GENOMIC DNA]</scope>
    <source>
        <strain evidence="6 7">ALL</strain>
    </source>
</reference>
<dbReference type="EMBL" id="AZBU02000010">
    <property type="protein sequence ID" value="TKR62976.1"/>
    <property type="molecule type" value="Genomic_DNA"/>
</dbReference>
<dbReference type="PANTHER" id="PTHR48043:SF23">
    <property type="entry name" value="UDP-GLUCURONOSYLTRANSFERASE"/>
    <property type="match status" value="1"/>
</dbReference>
<gene>
    <name evidence="6" type="ORF">L596_026868</name>
</gene>
<dbReference type="InterPro" id="IPR050271">
    <property type="entry name" value="UDP-glycosyltransferase"/>
</dbReference>
<dbReference type="Proteomes" id="UP000298663">
    <property type="component" value="Unassembled WGS sequence"/>
</dbReference>
<dbReference type="PANTHER" id="PTHR48043">
    <property type="entry name" value="EG:EG0003.4 PROTEIN-RELATED"/>
    <property type="match status" value="1"/>
</dbReference>
<dbReference type="EC" id="2.4.1.17" evidence="2"/>
<evidence type="ECO:0000313" key="6">
    <source>
        <dbReference type="EMBL" id="TKR62976.1"/>
    </source>
</evidence>
<proteinExistence type="inferred from homology"/>
<dbReference type="AlphaFoldDB" id="A0A4U5M2M3"/>
<accession>A0A4U5M2M3</accession>
<dbReference type="STRING" id="34508.A0A4U5M2M3"/>
<comment type="similarity">
    <text evidence="1">Belongs to the UDP-glycosyltransferase family.</text>
</comment>
<evidence type="ECO:0000256" key="5">
    <source>
        <dbReference type="SAM" id="SignalP"/>
    </source>
</evidence>
<protein>
    <recommendedName>
        <fullName evidence="2">glucuronosyltransferase</fullName>
        <ecNumber evidence="2">2.4.1.17</ecNumber>
    </recommendedName>
</protein>
<feature type="chain" id="PRO_5020475225" description="glucuronosyltransferase" evidence="5">
    <location>
        <begin position="17"/>
        <end position="155"/>
    </location>
</feature>
<sequence length="155" mass="17534">MLLLPFIFGCLSLSEAKKYKIMLFTPKFAHSHTSYMGKIADTLVEAGHDVLMSFVADTMARTAEARRNFREIAKRKTIVTSTTVLFDGIPRAIGVPYEPSYVPEGGEEDQEVQEQFQNVTFIWKYENEEDNIGKDVPNLVAKAWVPQNDLLSESL</sequence>